<protein>
    <recommendedName>
        <fullName evidence="4">PilY1 beta-propeller domain-containing protein</fullName>
    </recommendedName>
</protein>
<organism evidence="5 6">
    <name type="scientific">Methylomonas koyamae</name>
    <dbReference type="NCBI Taxonomy" id="702114"/>
    <lineage>
        <taxon>Bacteria</taxon>
        <taxon>Pseudomonadati</taxon>
        <taxon>Pseudomonadota</taxon>
        <taxon>Gammaproteobacteria</taxon>
        <taxon>Methylococcales</taxon>
        <taxon>Methylococcaceae</taxon>
        <taxon>Methylomonas</taxon>
    </lineage>
</organism>
<feature type="compositionally biased region" description="Polar residues" evidence="3">
    <location>
        <begin position="249"/>
        <end position="272"/>
    </location>
</feature>
<evidence type="ECO:0000313" key="6">
    <source>
        <dbReference type="Proteomes" id="UP000077857"/>
    </source>
</evidence>
<dbReference type="Proteomes" id="UP000077857">
    <property type="component" value="Unassembled WGS sequence"/>
</dbReference>
<comment type="caution">
    <text evidence="5">The sequence shown here is derived from an EMBL/GenBank/DDBJ whole genome shotgun (WGS) entry which is preliminary data.</text>
</comment>
<dbReference type="InterPro" id="IPR008707">
    <property type="entry name" value="B-propeller_PilY1"/>
</dbReference>
<feature type="domain" description="PilY1 beta-propeller" evidence="4">
    <location>
        <begin position="744"/>
        <end position="1083"/>
    </location>
</feature>
<evidence type="ECO:0000256" key="3">
    <source>
        <dbReference type="SAM" id="MobiDB-lite"/>
    </source>
</evidence>
<gene>
    <name evidence="5" type="ORF">A1507_10260</name>
</gene>
<dbReference type="AlphaFoldDB" id="A0A177NKL9"/>
<feature type="region of interest" description="Disordered" evidence="3">
    <location>
        <begin position="248"/>
        <end position="276"/>
    </location>
</feature>
<evidence type="ECO:0000313" key="5">
    <source>
        <dbReference type="EMBL" id="OAI18114.1"/>
    </source>
</evidence>
<dbReference type="EMBL" id="LUUJ01000062">
    <property type="protein sequence ID" value="OAI18114.1"/>
    <property type="molecule type" value="Genomic_DNA"/>
</dbReference>
<accession>A0A177NKL9</accession>
<evidence type="ECO:0000256" key="1">
    <source>
        <dbReference type="ARBA" id="ARBA00022723"/>
    </source>
</evidence>
<keyword evidence="2" id="KW-0106">Calcium</keyword>
<dbReference type="GO" id="GO:0046872">
    <property type="term" value="F:metal ion binding"/>
    <property type="evidence" value="ECO:0007669"/>
    <property type="project" value="UniProtKB-KW"/>
</dbReference>
<reference evidence="5 6" key="1">
    <citation type="submission" date="2016-03" db="EMBL/GenBank/DDBJ databases">
        <authorList>
            <person name="Ploux O."/>
        </authorList>
    </citation>
    <scope>NUCLEOTIDE SEQUENCE [LARGE SCALE GENOMIC DNA]</scope>
    <source>
        <strain evidence="5 6">R-45378</strain>
    </source>
</reference>
<proteinExistence type="predicted"/>
<name>A0A177NKL9_9GAMM</name>
<dbReference type="Pfam" id="PF05567">
    <property type="entry name" value="T4P_PilY1"/>
    <property type="match status" value="1"/>
</dbReference>
<evidence type="ECO:0000256" key="2">
    <source>
        <dbReference type="ARBA" id="ARBA00022837"/>
    </source>
</evidence>
<keyword evidence="1" id="KW-0479">Metal-binding</keyword>
<evidence type="ECO:0000259" key="4">
    <source>
        <dbReference type="Pfam" id="PF05567"/>
    </source>
</evidence>
<sequence>MAWGYVPDNLNTHQATKRFKSSYFNAIYFNPEVNYTPPPKYNGSNCTLGTDNPTTCYPNVSFTAAPRNGFDTSSRTVNLETDYRATLEYNPSNDSQTSTSEAAGPAYYYKFQSTNAGCNGTKTDDDCYTLVNVANAEDEVKQNFANWYSYYRTRNLATVSGAMNGFAGLSGSIRVAWQSINSCNSFGTNCDGWGAPGQDLDNRIRRLSAVKRTETITTVIGTTTTATTYTYTCNAYFNDSASPDRIDLTNCNRTAPSGASNTLPPSSGSGSPENADDRKITVTCANATYCKQYTVDNNGSYRDSSTYKIGVSSQIGNNQTINSVTVSWTQTETTQTTTSTTRDITHKEDLYNWLSRFPANGGTYLLKTAVSAGKYFQGTVNINHPYAEDPQILDGNHYACRRSVHLMMTDGSWCGDTSTDYTGIGDTNSTATSVPSGPDGSTNYSWTPSFPYRDKQATNLADIAFYYWAQDLQTGIDNKLPPLIREPSTSSDQATKKSEEWLNAKNDPATWQHLTTYTVGLGLSGSLGTPYPIWGGDTYAGDYSKLVQGTSCPTSTTSSSSASQYCWPYTANGESCAGYVASTPSKVYDLWHAALSSRGKFYGTESASDLVEAFNSILHEVADESMTAAALAANSTGLQTSTLLYQAQFDPSDWSGHFYAKPVNTSTGVPGTELWDAASLIPDSTSRKVFTYNGSTGISFDSCSTISTSQKTALDSNDNRCSDRLNWLRGANVNSFRERKNTVLGDIVNSDPYYVKDINFGFADLPAKVNNISTGNTDYNDYRSGNSSRIPAVYVGANDGMLHSFRADVNVAEQSGKELFAYIPAGVYGNLSALTNPDYSHRYYVDSGPLASDAYLNGTWQTVLVGGLGKGGKTIYALNVSDPENFGASKVMWEFPYSTNTDTDATIITDLGYTYAQPQIGLLPNGVWAAVFGNGYNSTNGQAVLYIVNLSTGSLIKKIATNAETSNGLSTPILYDSDGDKVVDTVYAGDLQGNLWKFNLSSSDPNAWGLGNSGLPLFTAINTSSQRQPIATQPAIGGHPDDGVIVYFGTGTYMTVTDAANTNVQSFYGIWDKTTTTGTVQHSALQVQSIITTTTKNGSSVRLTTSNSIDWSAKRGWYIDLSTGERVNSAPILKYDRAIFTTTIPKSDPCQSGGSTWLNEVDLLTGGAPTTPSFDLNNDDKFDDNDKVEIDGIKYIVTGLESTVGIAKAPVWLETNEGTTCKAFKELSGTSGDIMTVKNRCGTTPPGGGGSGTVTRDYWIQIQ</sequence>